<dbReference type="PANTHER" id="PTHR37309">
    <property type="entry name" value="SLR0284 PROTEIN"/>
    <property type="match status" value="1"/>
</dbReference>
<proteinExistence type="predicted"/>
<name>A0A916U2S8_9SPHI</name>
<keyword evidence="1" id="KW-0812">Transmembrane</keyword>
<comment type="caution">
    <text evidence="2">The sequence shown here is derived from an EMBL/GenBank/DDBJ whole genome shotgun (WGS) entry which is preliminary data.</text>
</comment>
<dbReference type="InterPro" id="IPR007165">
    <property type="entry name" value="Phage_holin_4_2"/>
</dbReference>
<gene>
    <name evidence="2" type="ORF">GCM10011387_05480</name>
</gene>
<evidence type="ECO:0000313" key="3">
    <source>
        <dbReference type="Proteomes" id="UP000651668"/>
    </source>
</evidence>
<evidence type="ECO:0000256" key="1">
    <source>
        <dbReference type="SAM" id="Phobius"/>
    </source>
</evidence>
<dbReference type="EMBL" id="BMIL01000002">
    <property type="protein sequence ID" value="GGC54849.1"/>
    <property type="molecule type" value="Genomic_DNA"/>
</dbReference>
<protein>
    <submittedName>
        <fullName evidence="2">Membrane protein</fullName>
    </submittedName>
</protein>
<keyword evidence="1" id="KW-0472">Membrane</keyword>
<feature type="transmembrane region" description="Helical" evidence="1">
    <location>
        <begin position="7"/>
        <end position="26"/>
    </location>
</feature>
<dbReference type="Proteomes" id="UP000651668">
    <property type="component" value="Unassembled WGS sequence"/>
</dbReference>
<sequence>MKIILDILLMGIIMLIAAYLVPGVQVDGFGTAIIAAILIALTNATIGFFLRVLTFPITVLTLGLFSFVITVLMILLVDSIMDGFHTAGFWSAALLAIVIAIMKAIFGSLIKND</sequence>
<dbReference type="PANTHER" id="PTHR37309:SF1">
    <property type="entry name" value="SLR0284 PROTEIN"/>
    <property type="match status" value="1"/>
</dbReference>
<keyword evidence="3" id="KW-1185">Reference proteome</keyword>
<evidence type="ECO:0000313" key="2">
    <source>
        <dbReference type="EMBL" id="GGC54849.1"/>
    </source>
</evidence>
<feature type="transmembrane region" description="Helical" evidence="1">
    <location>
        <begin position="89"/>
        <end position="110"/>
    </location>
</feature>
<reference evidence="2" key="1">
    <citation type="journal article" date="2014" name="Int. J. Syst. Evol. Microbiol.">
        <title>Complete genome sequence of Corynebacterium casei LMG S-19264T (=DSM 44701T), isolated from a smear-ripened cheese.</title>
        <authorList>
            <consortium name="US DOE Joint Genome Institute (JGI-PGF)"/>
            <person name="Walter F."/>
            <person name="Albersmeier A."/>
            <person name="Kalinowski J."/>
            <person name="Ruckert C."/>
        </authorList>
    </citation>
    <scope>NUCLEOTIDE SEQUENCE</scope>
    <source>
        <strain evidence="2">CGMCC 1.15343</strain>
    </source>
</reference>
<reference evidence="2" key="2">
    <citation type="submission" date="2020-09" db="EMBL/GenBank/DDBJ databases">
        <authorList>
            <person name="Sun Q."/>
            <person name="Zhou Y."/>
        </authorList>
    </citation>
    <scope>NUCLEOTIDE SEQUENCE</scope>
    <source>
        <strain evidence="2">CGMCC 1.15343</strain>
    </source>
</reference>
<keyword evidence="1" id="KW-1133">Transmembrane helix</keyword>
<organism evidence="2 3">
    <name type="scientific">Pedobacter quisquiliarum</name>
    <dbReference type="NCBI Taxonomy" id="1834438"/>
    <lineage>
        <taxon>Bacteria</taxon>
        <taxon>Pseudomonadati</taxon>
        <taxon>Bacteroidota</taxon>
        <taxon>Sphingobacteriia</taxon>
        <taxon>Sphingobacteriales</taxon>
        <taxon>Sphingobacteriaceae</taxon>
        <taxon>Pedobacter</taxon>
    </lineage>
</organism>
<dbReference type="Pfam" id="PF04020">
    <property type="entry name" value="Phage_holin_4_2"/>
    <property type="match status" value="1"/>
</dbReference>
<dbReference type="AlphaFoldDB" id="A0A916U2S8"/>
<feature type="transmembrane region" description="Helical" evidence="1">
    <location>
        <begin position="32"/>
        <end position="50"/>
    </location>
</feature>
<feature type="transmembrane region" description="Helical" evidence="1">
    <location>
        <begin position="57"/>
        <end position="77"/>
    </location>
</feature>
<accession>A0A916U2S8</accession>
<dbReference type="RefSeq" id="WP_188625311.1">
    <property type="nucleotide sequence ID" value="NZ_BMIL01000002.1"/>
</dbReference>